<gene>
    <name evidence="2" type="ORF">G7068_02165</name>
</gene>
<sequence>MNILRVTWGMSAFVWAGVLLLSCIWWGWPAAIVAVVFLLAPDLSLIGAFAEKGRLKTNYVRLYNSLHNMTMPVVLLGLGILLFFLTGGFSDGLWQLALAGLAWFVHVAADRALGFGLRAPDGSMIPVGYTL</sequence>
<proteinExistence type="predicted"/>
<dbReference type="RefSeq" id="WP_166288216.1">
    <property type="nucleotide sequence ID" value="NZ_CP049863.1"/>
</dbReference>
<keyword evidence="3" id="KW-1185">Reference proteome</keyword>
<name>A0A6G7XCE1_9MICO</name>
<evidence type="ECO:0000313" key="3">
    <source>
        <dbReference type="Proteomes" id="UP000502677"/>
    </source>
</evidence>
<keyword evidence="1" id="KW-0812">Transmembrane</keyword>
<feature type="transmembrane region" description="Helical" evidence="1">
    <location>
        <begin position="7"/>
        <end position="27"/>
    </location>
</feature>
<organism evidence="2 3">
    <name type="scientific">Leucobacter viscericola</name>
    <dbReference type="NCBI Taxonomy" id="2714935"/>
    <lineage>
        <taxon>Bacteria</taxon>
        <taxon>Bacillati</taxon>
        <taxon>Actinomycetota</taxon>
        <taxon>Actinomycetes</taxon>
        <taxon>Micrococcales</taxon>
        <taxon>Microbacteriaceae</taxon>
        <taxon>Leucobacter</taxon>
    </lineage>
</organism>
<dbReference type="EMBL" id="CP049863">
    <property type="protein sequence ID" value="QIK62136.1"/>
    <property type="molecule type" value="Genomic_DNA"/>
</dbReference>
<dbReference type="AlphaFoldDB" id="A0A6G7XCE1"/>
<protein>
    <submittedName>
        <fullName evidence="2">DUF4260 domain-containing protein</fullName>
    </submittedName>
</protein>
<accession>A0A6G7XCE1</accession>
<evidence type="ECO:0000256" key="1">
    <source>
        <dbReference type="SAM" id="Phobius"/>
    </source>
</evidence>
<keyword evidence="1" id="KW-0472">Membrane</keyword>
<dbReference type="Pfam" id="PF14079">
    <property type="entry name" value="DUF4260"/>
    <property type="match status" value="1"/>
</dbReference>
<feature type="transmembrane region" description="Helical" evidence="1">
    <location>
        <begin position="33"/>
        <end position="50"/>
    </location>
</feature>
<dbReference type="KEGG" id="lvi:G7068_02165"/>
<feature type="transmembrane region" description="Helical" evidence="1">
    <location>
        <begin position="62"/>
        <end position="86"/>
    </location>
</feature>
<evidence type="ECO:0000313" key="2">
    <source>
        <dbReference type="EMBL" id="QIK62136.1"/>
    </source>
</evidence>
<reference evidence="2 3" key="1">
    <citation type="submission" date="2020-03" db="EMBL/GenBank/DDBJ databases">
        <title>Leucobacter sp. nov., isolated from beetles.</title>
        <authorList>
            <person name="Hyun D.-W."/>
            <person name="Bae J.-W."/>
        </authorList>
    </citation>
    <scope>NUCLEOTIDE SEQUENCE [LARGE SCALE GENOMIC DNA]</scope>
    <source>
        <strain evidence="2 3">HDW9C</strain>
    </source>
</reference>
<dbReference type="InterPro" id="IPR025356">
    <property type="entry name" value="DUF4260"/>
</dbReference>
<keyword evidence="1" id="KW-1133">Transmembrane helix</keyword>
<dbReference type="PROSITE" id="PS51257">
    <property type="entry name" value="PROKAR_LIPOPROTEIN"/>
    <property type="match status" value="1"/>
</dbReference>
<dbReference type="Proteomes" id="UP000502677">
    <property type="component" value="Chromosome"/>
</dbReference>